<dbReference type="GeneID" id="118412911"/>
<comment type="subcellular location">
    <subcellularLocation>
        <location evidence="1">Secreted</location>
    </subcellularLocation>
</comment>
<keyword evidence="3" id="KW-0964">Secreted</keyword>
<accession>A0A9J7KX96</accession>
<dbReference type="Pfam" id="PF14704">
    <property type="entry name" value="DERM"/>
    <property type="match status" value="1"/>
</dbReference>
<reference evidence="7" key="2">
    <citation type="submission" date="2025-08" db="UniProtKB">
        <authorList>
            <consortium name="RefSeq"/>
        </authorList>
    </citation>
    <scope>IDENTIFICATION</scope>
    <source>
        <strain evidence="7">S238N-H82</strain>
        <tissue evidence="7">Testes</tissue>
    </source>
</reference>
<evidence type="ECO:0000256" key="1">
    <source>
        <dbReference type="ARBA" id="ARBA00004613"/>
    </source>
</evidence>
<sequence>MASARALILTAVLLACLLAGPTDGWFRRRRRRRCPAHTSALPGAINKCPLQHGRGPRVAVRVQVRSGLSYFNWHYWSPWINTFDHYMNYACPFNGVVTGFQSEHSNSHEDRRWKVRCSVKWGMTTYNHYSSLFVNNLDGNMNYYVPSGFYIRGMHGYHDNGKEDRRYSFHLCRINL</sequence>
<keyword evidence="4" id="KW-1015">Disulfide bond</keyword>
<dbReference type="AlphaFoldDB" id="A0A9J7KX96"/>
<organism evidence="6 7">
    <name type="scientific">Branchiostoma floridae</name>
    <name type="common">Florida lancelet</name>
    <name type="synonym">Amphioxus</name>
    <dbReference type="NCBI Taxonomy" id="7739"/>
    <lineage>
        <taxon>Eukaryota</taxon>
        <taxon>Metazoa</taxon>
        <taxon>Chordata</taxon>
        <taxon>Cephalochordata</taxon>
        <taxon>Leptocardii</taxon>
        <taxon>Amphioxiformes</taxon>
        <taxon>Branchiostomatidae</taxon>
        <taxon>Branchiostoma</taxon>
    </lineage>
</organism>
<evidence type="ECO:0000256" key="3">
    <source>
        <dbReference type="ARBA" id="ARBA00022525"/>
    </source>
</evidence>
<evidence type="ECO:0000256" key="5">
    <source>
        <dbReference type="SAM" id="SignalP"/>
    </source>
</evidence>
<dbReference type="OMA" id="CCEAPGN"/>
<keyword evidence="5" id="KW-0732">Signal</keyword>
<gene>
    <name evidence="7" type="primary">LOC118412911</name>
</gene>
<dbReference type="Proteomes" id="UP000001554">
    <property type="component" value="Chromosome 4"/>
</dbReference>
<evidence type="ECO:0000313" key="7">
    <source>
        <dbReference type="RefSeq" id="XP_035671862.1"/>
    </source>
</evidence>
<dbReference type="InterPro" id="IPR026645">
    <property type="entry name" value="Dermatopontin"/>
</dbReference>
<name>A0A9J7KX96_BRAFL</name>
<reference evidence="6" key="1">
    <citation type="journal article" date="2020" name="Nat. Ecol. Evol.">
        <title>Deeply conserved synteny resolves early events in vertebrate evolution.</title>
        <authorList>
            <person name="Simakov O."/>
            <person name="Marletaz F."/>
            <person name="Yue J.X."/>
            <person name="O'Connell B."/>
            <person name="Jenkins J."/>
            <person name="Brandt A."/>
            <person name="Calef R."/>
            <person name="Tung C.H."/>
            <person name="Huang T.K."/>
            <person name="Schmutz J."/>
            <person name="Satoh N."/>
            <person name="Yu J.K."/>
            <person name="Putnam N.H."/>
            <person name="Green R.E."/>
            <person name="Rokhsar D.S."/>
        </authorList>
    </citation>
    <scope>NUCLEOTIDE SEQUENCE [LARGE SCALE GENOMIC DNA]</scope>
    <source>
        <strain evidence="6">S238N-H82</strain>
    </source>
</reference>
<proteinExistence type="inferred from homology"/>
<evidence type="ECO:0000256" key="4">
    <source>
        <dbReference type="ARBA" id="ARBA00023157"/>
    </source>
</evidence>
<feature type="chain" id="PRO_5039906071" evidence="5">
    <location>
        <begin position="25"/>
        <end position="176"/>
    </location>
</feature>
<protein>
    <submittedName>
        <fullName evidence="7">Hemagglutinin/amebocyte aggregation factor-like</fullName>
    </submittedName>
</protein>
<dbReference type="OrthoDB" id="5975249at2759"/>
<dbReference type="PROSITE" id="PS51257">
    <property type="entry name" value="PROKAR_LIPOPROTEIN"/>
    <property type="match status" value="1"/>
</dbReference>
<dbReference type="GO" id="GO:0005576">
    <property type="term" value="C:extracellular region"/>
    <property type="evidence" value="ECO:0007669"/>
    <property type="project" value="UniProtKB-SubCell"/>
</dbReference>
<feature type="signal peptide" evidence="5">
    <location>
        <begin position="1"/>
        <end position="24"/>
    </location>
</feature>
<dbReference type="PANTHER" id="PTHR15040:SF1">
    <property type="entry name" value="DERMATOPONTIN-LIKE ISOFORM X1"/>
    <property type="match status" value="1"/>
</dbReference>
<evidence type="ECO:0000256" key="2">
    <source>
        <dbReference type="ARBA" id="ARBA00008712"/>
    </source>
</evidence>
<evidence type="ECO:0000313" key="6">
    <source>
        <dbReference type="Proteomes" id="UP000001554"/>
    </source>
</evidence>
<keyword evidence="6" id="KW-1185">Reference proteome</keyword>
<dbReference type="PANTHER" id="PTHR15040">
    <property type="entry name" value="DERMATOPONTIN-RELATED"/>
    <property type="match status" value="1"/>
</dbReference>
<comment type="similarity">
    <text evidence="2">Belongs to the dermatopontin family.</text>
</comment>
<dbReference type="RefSeq" id="XP_035671862.1">
    <property type="nucleotide sequence ID" value="XM_035815969.1"/>
</dbReference>
<dbReference type="KEGG" id="bfo:118412911"/>